<accession>J4V435</accession>
<dbReference type="EMBL" id="JH611173">
    <property type="protein sequence ID" value="EJP73277.1"/>
    <property type="molecule type" value="Genomic_DNA"/>
</dbReference>
<organism evidence="1 2">
    <name type="scientific">SAR86 cluster bacterium SAR86B</name>
    <dbReference type="NCBI Taxonomy" id="1123867"/>
    <lineage>
        <taxon>Bacteria</taxon>
        <taxon>Pseudomonadati</taxon>
        <taxon>Pseudomonadota</taxon>
        <taxon>Gammaproteobacteria</taxon>
        <taxon>SAR86 cluster</taxon>
    </lineage>
</organism>
<evidence type="ECO:0000313" key="2">
    <source>
        <dbReference type="Proteomes" id="UP000010116"/>
    </source>
</evidence>
<sequence>MINSVRNTVLAIVNKNNYGYISPGDFNLFAKQAQLDLFDEYFFNYNEQVNEENARLSGTGYANIKLGYEEVIDYFSVTEFLTQKTLGTSVYYLPSTTTTGSDYYLLNKVLCYSGGNLLGEAEKVTHSKITQLNSSLLTAPNTTFPAYTQAGDSITVFPTTINSGSDVQAQYIRYPKDPKWTYVTLYNGEPLFDQTASDYQILNYQLMTRMIW</sequence>
<gene>
    <name evidence="1" type="ORF">NT02SARS_1625</name>
</gene>
<dbReference type="AlphaFoldDB" id="J4V435"/>
<name>J4V435_9GAMM</name>
<evidence type="ECO:0000313" key="1">
    <source>
        <dbReference type="EMBL" id="EJP73277.1"/>
    </source>
</evidence>
<dbReference type="Proteomes" id="UP000010116">
    <property type="component" value="Unassembled WGS sequence"/>
</dbReference>
<proteinExistence type="predicted"/>
<protein>
    <submittedName>
        <fullName evidence="1">Putative anti-fluorescein monoclonal IgM heavy chain</fullName>
    </submittedName>
</protein>
<dbReference type="HOGENOM" id="CLU_1299023_0_0_6"/>
<reference evidence="1 2" key="1">
    <citation type="journal article" date="2012" name="ISME J.">
        <title>Genomic insights to SAR86, an abundant and uncultivated marine bacterial lineage.</title>
        <authorList>
            <person name="Dupont C.L."/>
            <person name="Rusch D.B."/>
            <person name="Yooseph S."/>
            <person name="Lombardo M.J."/>
            <person name="Richter R.A."/>
            <person name="Valas R."/>
            <person name="Novotny M."/>
            <person name="Yee-Greenbaum J."/>
            <person name="Selengut J.D."/>
            <person name="Haft D.H."/>
            <person name="Halpern A.L."/>
            <person name="Lasken R.S."/>
            <person name="Nealson K."/>
            <person name="Friedman R."/>
            <person name="Venter J.C."/>
        </authorList>
    </citation>
    <scope>NUCLEOTIDE SEQUENCE [LARGE SCALE GENOMIC DNA]</scope>
</reference>